<dbReference type="AlphaFoldDB" id="A0A2S9D072"/>
<dbReference type="Pfam" id="PF16872">
    <property type="entry name" value="putAbiC"/>
    <property type="match status" value="1"/>
</dbReference>
<evidence type="ECO:0000256" key="1">
    <source>
        <dbReference type="SAM" id="Phobius"/>
    </source>
</evidence>
<protein>
    <recommendedName>
        <fullName evidence="6">Phage abortive infection protein</fullName>
    </recommendedName>
</protein>
<dbReference type="EMBL" id="PCPP01000001">
    <property type="protein sequence ID" value="PRB86110.1"/>
    <property type="molecule type" value="Genomic_DNA"/>
</dbReference>
<reference evidence="4 5" key="1">
    <citation type="submission" date="2017-09" db="EMBL/GenBank/DDBJ databases">
        <title>Genomic, metabolic, and phenotypic characteristics of bacterial isolates from the natural microbiome of the model nematode Caenorhabditis elegans.</title>
        <authorList>
            <person name="Zimmermann J."/>
            <person name="Obeng N."/>
            <person name="Yang W."/>
            <person name="Obeng O."/>
            <person name="Kissoyan K."/>
            <person name="Pees B."/>
            <person name="Dirksen P."/>
            <person name="Hoppner M."/>
            <person name="Franke A."/>
            <person name="Rosenstiel P."/>
            <person name="Leippe M."/>
            <person name="Dierking K."/>
            <person name="Kaleta C."/>
            <person name="Schulenburg H."/>
        </authorList>
    </citation>
    <scope>NUCLEOTIDE SEQUENCE [LARGE SCALE GENOMIC DNA]</scope>
    <source>
        <strain evidence="2 5">MYb25</strain>
        <strain evidence="3 4">MYb44</strain>
    </source>
</reference>
<feature type="transmembrane region" description="Helical" evidence="1">
    <location>
        <begin position="82"/>
        <end position="102"/>
    </location>
</feature>
<dbReference type="Proteomes" id="UP000238534">
    <property type="component" value="Unassembled WGS sequence"/>
</dbReference>
<keyword evidence="4" id="KW-1185">Reference proteome</keyword>
<accession>A0A2S9D072</accession>
<proteinExistence type="predicted"/>
<comment type="caution">
    <text evidence="2">The sequence shown here is derived from an EMBL/GenBank/DDBJ whole genome shotgun (WGS) entry which is preliminary data.</text>
</comment>
<feature type="transmembrane region" description="Helical" evidence="1">
    <location>
        <begin position="40"/>
        <end position="62"/>
    </location>
</feature>
<dbReference type="RefSeq" id="WP_079242417.1">
    <property type="nucleotide sequence ID" value="NZ_JBBGZD010000001.1"/>
</dbReference>
<sequence length="357" mass="42108">MNINNLILIFLILILIIILLIILNIKGLVENVNESIKKNWTFIGVLLGISFIFISLFSPYFLTNILSGKELNPNEIGDTIGGTMGPFVGIAGVIFTFLAFYMQKLANDEIKNQFIIQKFESQFYEMLKLHKENVNEVKYIEENDKTFTGRRAFEELYSELKHIYKHIERLSRDNLDNNSILKKSYLIFFFGIRSKQNQLNCQYKNGLDIEGTITADDNIYLFFTQNKPMNISYCSGHSNYLAHIYRHLYLTVKFVADEDEKIISYKEKRKYLRILRAQLSNFEQALLFYNWKAGFGEKWEQNDKSKVNNFFTDYRMIHNLNNEMLFDNTILEDVEEFKRSLKKESGKENDPLFEFQD</sequence>
<evidence type="ECO:0000313" key="4">
    <source>
        <dbReference type="Proteomes" id="UP000238325"/>
    </source>
</evidence>
<evidence type="ECO:0008006" key="6">
    <source>
        <dbReference type="Google" id="ProtNLM"/>
    </source>
</evidence>
<dbReference type="EMBL" id="PCPH01000001">
    <property type="protein sequence ID" value="PRB91863.1"/>
    <property type="molecule type" value="Genomic_DNA"/>
</dbReference>
<evidence type="ECO:0000313" key="5">
    <source>
        <dbReference type="Proteomes" id="UP000238534"/>
    </source>
</evidence>
<dbReference type="OrthoDB" id="6678638at2"/>
<gene>
    <name evidence="2" type="ORF">CQ022_07630</name>
    <name evidence="3" type="ORF">CQ033_01300</name>
</gene>
<keyword evidence="1" id="KW-1133">Transmembrane helix</keyword>
<keyword evidence="1" id="KW-0812">Transmembrane</keyword>
<feature type="transmembrane region" description="Helical" evidence="1">
    <location>
        <begin position="6"/>
        <end position="28"/>
    </location>
</feature>
<dbReference type="Proteomes" id="UP000238325">
    <property type="component" value="Unassembled WGS sequence"/>
</dbReference>
<evidence type="ECO:0000313" key="3">
    <source>
        <dbReference type="EMBL" id="PRB91863.1"/>
    </source>
</evidence>
<evidence type="ECO:0000313" key="2">
    <source>
        <dbReference type="EMBL" id="PRB86110.1"/>
    </source>
</evidence>
<dbReference type="InterPro" id="IPR031709">
    <property type="entry name" value="PutAbiC"/>
</dbReference>
<name>A0A2S9D072_CHRCI</name>
<organism evidence="2 5">
    <name type="scientific">Chryseobacterium culicis</name>
    <dbReference type="NCBI Taxonomy" id="680127"/>
    <lineage>
        <taxon>Bacteria</taxon>
        <taxon>Pseudomonadati</taxon>
        <taxon>Bacteroidota</taxon>
        <taxon>Flavobacteriia</taxon>
        <taxon>Flavobacteriales</taxon>
        <taxon>Weeksellaceae</taxon>
        <taxon>Chryseobacterium group</taxon>
        <taxon>Chryseobacterium</taxon>
    </lineage>
</organism>
<keyword evidence="1" id="KW-0472">Membrane</keyword>